<dbReference type="KEGG" id="njp:NEJAP_3488"/>
<sequence>MRIILSIIVLISLGLYSVPYLIRDQVVIWLKGQGVENASFEKVDIHWFSGAVELLQLKAESDGVPPIKVGHLKVSVDYPSLLDKRVFINEVLITDVASGLHQQGDDLWLGPINLSQFESSEKVEEPQGPPSEWKFGIANVNLSQISWSLDLPQHQQNLVIDNAGLNALYQWDEEASTELSIDALLNGARIKLDTDAVPLPDKKTSTIKLVLDQFPLQSVAKAWVPQLQGVLTTNLELSLDITGGTGQLSHSGSLSLDDFAWQDGPLTITDKHLAWKGKGSVELAEGDLQSMALDGALKNAAIKVEQGKELALLMSQLNWKGGVNLLFADKLLSSIKGPQNLTVKDLKLRQSDLNVSAATLTQNGPLNIQFEKGLPKQVKTQAGLNIAALDLKTPELDLAAAQLSLMSPLDVSWQGSEIAGISAVPVIALQQLKLIQGGRLAVDLASADMSAAINNMQVTQPVIDKIQLKGSALNVATIKNPLQLLQLKSLGLNNAFYSTKKISSDQVTLSGLKASYKQGQKPLSTIGEVRLKGILLSDLTRLAINDIRLKNSKTTISVTKKQVIKEIDALTKALATLEDESAVSSKKSSTAKKASKGNNAAFTSRIGTLQLTGSNLVYIEDHSVKPTFKSTVDIKQLSVAKVDTGKSGLSPFSVKAAINKHAILTASGKMNLLGGAKNGDWKVDLKNAELPVVSPYAGKYVGYFLQSGQMDFSSSGTLKKGVLAGKNRIKLNRLEVQPAQNEATGNFNKTLSMPLGTAISVLQDSEDNIKLDLPVEGSLDDPQFGYQSVINRLASKGLKKAAFGFLTKALQPYGALISLASTAIDANKSGAFITLAPVNFATGTNNTAADAGDYLGKISEMMVSRKGLRLNICGNAVKADRASVLILLEKENKAKSKPLPPAELEVLVMERLQELAAERGEAVTAILLEKGIPKDRLFSCFPVPNLKDDKLKPGVVLGL</sequence>
<gene>
    <name evidence="1" type="ORF">NEJAP_3488</name>
</gene>
<organism evidence="1 2">
    <name type="scientific">Neptunomonas japonica JAMM 1380</name>
    <dbReference type="NCBI Taxonomy" id="1441457"/>
    <lineage>
        <taxon>Bacteria</taxon>
        <taxon>Pseudomonadati</taxon>
        <taxon>Pseudomonadota</taxon>
        <taxon>Gammaproteobacteria</taxon>
        <taxon>Oceanospirillales</taxon>
        <taxon>Oceanospirillaceae</taxon>
        <taxon>Neptunomonas</taxon>
    </lineage>
</organism>
<keyword evidence="2" id="KW-1185">Reference proteome</keyword>
<name>A0A7R6SXE5_9GAMM</name>
<evidence type="ECO:0000313" key="2">
    <source>
        <dbReference type="Proteomes" id="UP000595332"/>
    </source>
</evidence>
<dbReference type="AlphaFoldDB" id="A0A7R6SXE5"/>
<dbReference type="Proteomes" id="UP000595332">
    <property type="component" value="Chromosome"/>
</dbReference>
<dbReference type="Gene3D" id="3.30.1330.60">
    <property type="entry name" value="OmpA-like domain"/>
    <property type="match status" value="1"/>
</dbReference>
<protein>
    <recommendedName>
        <fullName evidence="3">DUF748 domain-containing protein</fullName>
    </recommendedName>
</protein>
<evidence type="ECO:0000313" key="1">
    <source>
        <dbReference type="EMBL" id="BBB31426.1"/>
    </source>
</evidence>
<dbReference type="RefSeq" id="WP_201348501.1">
    <property type="nucleotide sequence ID" value="NZ_AP014546.1"/>
</dbReference>
<evidence type="ECO:0008006" key="3">
    <source>
        <dbReference type="Google" id="ProtNLM"/>
    </source>
</evidence>
<dbReference type="InterPro" id="IPR036737">
    <property type="entry name" value="OmpA-like_sf"/>
</dbReference>
<accession>A0A7R6SXE5</accession>
<dbReference type="Pfam" id="PF05359">
    <property type="entry name" value="DUF748"/>
    <property type="match status" value="1"/>
</dbReference>
<reference evidence="1 2" key="1">
    <citation type="journal article" date="2008" name="Int. J. Syst. Evol. Microbiol.">
        <title>Neptunomonas japonica sp. nov., an Osedax japonicus symbiont-like bacterium isolated from sediment adjacent to sperm whale carcasses off Kagoshima, Japan.</title>
        <authorList>
            <person name="Miyazaki M."/>
            <person name="Nogi Y."/>
            <person name="Fujiwara Y."/>
            <person name="Kawato M."/>
            <person name="Kubokawa K."/>
            <person name="Horikoshi K."/>
        </authorList>
    </citation>
    <scope>NUCLEOTIDE SEQUENCE [LARGE SCALE GENOMIC DNA]</scope>
    <source>
        <strain evidence="1 2">JAMM 1380</strain>
    </source>
</reference>
<dbReference type="InterPro" id="IPR008023">
    <property type="entry name" value="DUF748"/>
</dbReference>
<proteinExistence type="predicted"/>
<dbReference type="EMBL" id="AP014546">
    <property type="protein sequence ID" value="BBB31426.1"/>
    <property type="molecule type" value="Genomic_DNA"/>
</dbReference>